<dbReference type="Proteomes" id="UP001153076">
    <property type="component" value="Unassembled WGS sequence"/>
</dbReference>
<comment type="caution">
    <text evidence="1">The sequence shown here is derived from an EMBL/GenBank/DDBJ whole genome shotgun (WGS) entry which is preliminary data.</text>
</comment>
<dbReference type="EMBL" id="JAKOGI010000244">
    <property type="protein sequence ID" value="KAJ8438688.1"/>
    <property type="molecule type" value="Genomic_DNA"/>
</dbReference>
<protein>
    <submittedName>
        <fullName evidence="1">Uncharacterized protein</fullName>
    </submittedName>
</protein>
<name>A0A9Q1QDV8_9CARY</name>
<dbReference type="AlphaFoldDB" id="A0A9Q1QDV8"/>
<reference evidence="1" key="1">
    <citation type="submission" date="2022-04" db="EMBL/GenBank/DDBJ databases">
        <title>Carnegiea gigantea Genome sequencing and assembly v2.</title>
        <authorList>
            <person name="Copetti D."/>
            <person name="Sanderson M.J."/>
            <person name="Burquez A."/>
            <person name="Wojciechowski M.F."/>
        </authorList>
    </citation>
    <scope>NUCLEOTIDE SEQUENCE</scope>
    <source>
        <strain evidence="1">SGP5-SGP5p</strain>
        <tissue evidence="1">Aerial part</tissue>
    </source>
</reference>
<proteinExistence type="predicted"/>
<keyword evidence="2" id="KW-1185">Reference proteome</keyword>
<evidence type="ECO:0000313" key="2">
    <source>
        <dbReference type="Proteomes" id="UP001153076"/>
    </source>
</evidence>
<sequence length="205" mass="22276">MGVTIYGDDIASYAAAIKCRKEYEISNAVVKPLKRHCKGKETLLVSVWNDLATGSCEELVSIVESLPVVSLTALKISRHAGFSFSTTMSTLMNLHPGGEKAKQLSFENGSHLKSLREAVEGAKVSVKKAVLWSISDFKAMKGENTMHGQCIWICGCIQNLDKKMIRLYLGCDACGTKTYEDTGTKYKCSKSSCTARTSTAVAGFL</sequence>
<gene>
    <name evidence="1" type="ORF">Cgig2_011871</name>
</gene>
<accession>A0A9Q1QDV8</accession>
<organism evidence="1 2">
    <name type="scientific">Carnegiea gigantea</name>
    <dbReference type="NCBI Taxonomy" id="171969"/>
    <lineage>
        <taxon>Eukaryota</taxon>
        <taxon>Viridiplantae</taxon>
        <taxon>Streptophyta</taxon>
        <taxon>Embryophyta</taxon>
        <taxon>Tracheophyta</taxon>
        <taxon>Spermatophyta</taxon>
        <taxon>Magnoliopsida</taxon>
        <taxon>eudicotyledons</taxon>
        <taxon>Gunneridae</taxon>
        <taxon>Pentapetalae</taxon>
        <taxon>Caryophyllales</taxon>
        <taxon>Cactineae</taxon>
        <taxon>Cactaceae</taxon>
        <taxon>Cactoideae</taxon>
        <taxon>Echinocereeae</taxon>
        <taxon>Carnegiea</taxon>
    </lineage>
</organism>
<evidence type="ECO:0000313" key="1">
    <source>
        <dbReference type="EMBL" id="KAJ8438688.1"/>
    </source>
</evidence>